<accession>A0A089PPA2</accession>
<dbReference type="GeneID" id="61386620"/>
<evidence type="ECO:0000259" key="3">
    <source>
        <dbReference type="Pfam" id="PF20695"/>
    </source>
</evidence>
<dbReference type="EC" id="4.1.1.-" evidence="7"/>
<dbReference type="Pfam" id="PF20695">
    <property type="entry name" value="UbiD_N"/>
    <property type="match status" value="1"/>
</dbReference>
<feature type="domain" description="3-octaprenyl-4-hydroxybenzoate carboxy-lyase-like C-terminal" evidence="4">
    <location>
        <begin position="331"/>
        <end position="465"/>
    </location>
</feature>
<evidence type="ECO:0000313" key="6">
    <source>
        <dbReference type="EMBL" id="KMK15244.1"/>
    </source>
</evidence>
<organism evidence="6 8">
    <name type="scientific">Pluralibacter gergoviae</name>
    <name type="common">Enterobacter gergoviae</name>
    <dbReference type="NCBI Taxonomy" id="61647"/>
    <lineage>
        <taxon>Bacteria</taxon>
        <taxon>Pseudomonadati</taxon>
        <taxon>Pseudomonadota</taxon>
        <taxon>Gammaproteobacteria</taxon>
        <taxon>Enterobacterales</taxon>
        <taxon>Enterobacteriaceae</taxon>
        <taxon>Pluralibacter</taxon>
    </lineage>
</organism>
<dbReference type="eggNOG" id="COG0043">
    <property type="taxonomic scope" value="Bacteria"/>
</dbReference>
<dbReference type="EMBL" id="JAVDNV010000021">
    <property type="protein sequence ID" value="MDQ2311841.1"/>
    <property type="molecule type" value="Genomic_DNA"/>
</dbReference>
<dbReference type="Proteomes" id="UP001236270">
    <property type="component" value="Unassembled WGS sequence"/>
</dbReference>
<dbReference type="InterPro" id="IPR002830">
    <property type="entry name" value="UbiD"/>
</dbReference>
<keyword evidence="7" id="KW-0456">Lyase</keyword>
<dbReference type="KEGG" id="pge:LG71_08950"/>
<dbReference type="GO" id="GO:0005737">
    <property type="term" value="C:cytoplasm"/>
    <property type="evidence" value="ECO:0007669"/>
    <property type="project" value="TreeGrafter"/>
</dbReference>
<protein>
    <submittedName>
        <fullName evidence="6">3,4-dihydroxybenzoate decarboxylase</fullName>
    </submittedName>
    <submittedName>
        <fullName evidence="5">UbiD family decarboxylase</fullName>
        <ecNumber evidence="7">4.1.1.-</ecNumber>
    </submittedName>
</protein>
<dbReference type="Proteomes" id="UP000036196">
    <property type="component" value="Unassembled WGS sequence"/>
</dbReference>
<comment type="caution">
    <text evidence="6">The sequence shown here is derived from an EMBL/GenBank/DDBJ whole genome shotgun (WGS) entry which is preliminary data.</text>
</comment>
<evidence type="ECO:0000313" key="5">
    <source>
        <dbReference type="EMBL" id="EML1471681.1"/>
    </source>
</evidence>
<dbReference type="Pfam" id="PF20696">
    <property type="entry name" value="UbiD_C"/>
    <property type="match status" value="1"/>
</dbReference>
<dbReference type="PANTHER" id="PTHR30108:SF17">
    <property type="entry name" value="FERULIC ACID DECARBOXYLASE 1"/>
    <property type="match status" value="1"/>
</dbReference>
<dbReference type="InterPro" id="IPR049381">
    <property type="entry name" value="UbiD-like_C"/>
</dbReference>
<reference evidence="6 8" key="1">
    <citation type="submission" date="2015-05" db="EMBL/GenBank/DDBJ databases">
        <title>Genome sequences of Pluralibacter gergoviae.</title>
        <authorList>
            <person name="Greninger A.L."/>
            <person name="Miller S."/>
        </authorList>
    </citation>
    <scope>NUCLEOTIDE SEQUENCE [LARGE SCALE GENOMIC DNA]</scope>
    <source>
        <strain evidence="6 8">JS81F13</strain>
    </source>
</reference>
<dbReference type="SUPFAM" id="SSF143968">
    <property type="entry name" value="UbiD C-terminal domain-like"/>
    <property type="match status" value="1"/>
</dbReference>
<dbReference type="EMBL" id="LDZF01000004">
    <property type="protein sequence ID" value="KMK15244.1"/>
    <property type="molecule type" value="Genomic_DNA"/>
</dbReference>
<dbReference type="PATRIC" id="fig|61647.13.peg.1333"/>
<dbReference type="Gene3D" id="3.40.1670.10">
    <property type="entry name" value="UbiD C-terminal domain-like"/>
    <property type="match status" value="1"/>
</dbReference>
<dbReference type="AlphaFoldDB" id="A0A089PPA2"/>
<gene>
    <name evidence="6" type="ORF">ABW06_04475</name>
    <name evidence="5" type="ORF">QEG54_002415</name>
    <name evidence="7" type="ORF">RBJ30_22505</name>
</gene>
<proteinExistence type="predicted"/>
<dbReference type="InterPro" id="IPR049383">
    <property type="entry name" value="UbiD-like_N"/>
</dbReference>
<feature type="domain" description="3-octaprenyl-4-hydroxybenzoate carboxy-lyase-like N-terminal" evidence="3">
    <location>
        <begin position="21"/>
        <end position="97"/>
    </location>
</feature>
<evidence type="ECO:0000259" key="4">
    <source>
        <dbReference type="Pfam" id="PF20696"/>
    </source>
</evidence>
<dbReference type="EMBL" id="ABLOKC030000011">
    <property type="protein sequence ID" value="EML1471681.1"/>
    <property type="molecule type" value="Genomic_DNA"/>
</dbReference>
<keyword evidence="8" id="KW-1185">Reference proteome</keyword>
<dbReference type="InterPro" id="IPR048304">
    <property type="entry name" value="UbiD_Rift_dom"/>
</dbReference>
<dbReference type="RefSeq" id="WP_043082146.1">
    <property type="nucleotide sequence ID" value="NZ_CACVCI010000001.1"/>
</dbReference>
<feature type="domain" description="3-octaprenyl-4-hydroxybenzoate carboxy-lyase-like Rift-related" evidence="2">
    <location>
        <begin position="115"/>
        <end position="323"/>
    </location>
</feature>
<dbReference type="GO" id="GO:0016831">
    <property type="term" value="F:carboxy-lyase activity"/>
    <property type="evidence" value="ECO:0007669"/>
    <property type="project" value="UniProtKB-KW"/>
</dbReference>
<evidence type="ECO:0000313" key="8">
    <source>
        <dbReference type="Proteomes" id="UP000036196"/>
    </source>
</evidence>
<dbReference type="PANTHER" id="PTHR30108">
    <property type="entry name" value="3-OCTAPRENYL-4-HYDROXYBENZOATE CARBOXY-LYASE-RELATED"/>
    <property type="match status" value="1"/>
</dbReference>
<sequence length="494" mass="54052">MSEKENKVIDLRSAIAALSQYDDELIYTDEPVDPIAELSGVYRYVGAHGTVKRPTRIGPAMIFNKVKGYDDMRVLIGLLSSRKRVARLFGTAPEKLAFMLKDAASHPIPPVVIPREKAVCQEVVHLASDPDFDILKILPAPTNTPEDAGPYFTLGMCYAADPETGDHDVTIHRLCVQSKDEISMYFVPGRHLDVFRQKAEAAGKPLPISISIGVDPAIEIGACFEPPTTPLGFDELSIAGSLRQQAVELSDCVTVNARAIANAEVVIEGELLPNVRLQEDQNTHTGKAMPEFPGYTGAAQAAVPVIKVKAITHRRHPILQTCIGPSDEHTNMAGIPTEASILQMVERALPGFVQNVHCPSPGTGKYLAVLQVKKRTPADEGRQRQAALLAFSAFSELKHVMLVDEDVDIFDMNDVMWAMTTRYQGDVSTIFIPGVRCHPLDPSSDPAFSPSVRAHGIACKAIFDCTVPYDLKANFQRSEFLEVDVSRFIPGFIQ</sequence>
<evidence type="ECO:0000259" key="2">
    <source>
        <dbReference type="Pfam" id="PF01977"/>
    </source>
</evidence>
<reference evidence="7" key="2">
    <citation type="submission" date="2023-08" db="EMBL/GenBank/DDBJ databases">
        <title>WGS of pathogenic bacterial species, Los Angeles County Public Health Laboratories.</title>
        <authorList>
            <person name="Garrigues J.M."/>
            <person name="Green N.M."/>
        </authorList>
    </citation>
    <scope>NUCLEOTIDE SEQUENCE</scope>
    <source>
        <strain evidence="7">LACPHL-BACT-2023-00068</strain>
    </source>
</reference>
<dbReference type="Pfam" id="PF01977">
    <property type="entry name" value="UbiD"/>
    <property type="match status" value="1"/>
</dbReference>
<reference evidence="5" key="3">
    <citation type="submission" date="2024-02" db="EMBL/GenBank/DDBJ databases">
        <authorList>
            <consortium name="Clinical and Environmental Microbiology Branch: Whole genome sequencing antimicrobial resistance pathogens in the healthcare setting"/>
        </authorList>
    </citation>
    <scope>NUCLEOTIDE SEQUENCE</scope>
    <source>
        <strain evidence="5">2021DK-00143</strain>
    </source>
</reference>
<dbReference type="STRING" id="61647.LG71_08950"/>
<evidence type="ECO:0000256" key="1">
    <source>
        <dbReference type="ARBA" id="ARBA00022793"/>
    </source>
</evidence>
<evidence type="ECO:0000313" key="7">
    <source>
        <dbReference type="EMBL" id="MDQ2311841.1"/>
    </source>
</evidence>
<dbReference type="OrthoDB" id="9809841at2"/>
<name>A0A089PPA2_PLUGE</name>
<keyword evidence="1" id="KW-0210">Decarboxylase</keyword>
<dbReference type="SUPFAM" id="SSF50475">
    <property type="entry name" value="FMN-binding split barrel"/>
    <property type="match status" value="1"/>
</dbReference>